<reference evidence="2" key="1">
    <citation type="submission" date="2016-06" db="EMBL/GenBank/DDBJ databases">
        <title>Parallel loss of symbiosis genes in relatives of nitrogen-fixing non-legume Parasponia.</title>
        <authorList>
            <person name="Van Velzen R."/>
            <person name="Holmer R."/>
            <person name="Bu F."/>
            <person name="Rutten L."/>
            <person name="Van Zeijl A."/>
            <person name="Liu W."/>
            <person name="Santuari L."/>
            <person name="Cao Q."/>
            <person name="Sharma T."/>
            <person name="Shen D."/>
            <person name="Roswanjaya Y."/>
            <person name="Wardhani T."/>
            <person name="Kalhor M.S."/>
            <person name="Jansen J."/>
            <person name="Van den Hoogen J."/>
            <person name="Gungor B."/>
            <person name="Hartog M."/>
            <person name="Hontelez J."/>
            <person name="Verver J."/>
            <person name="Yang W.-C."/>
            <person name="Schijlen E."/>
            <person name="Repin R."/>
            <person name="Schilthuizen M."/>
            <person name="Schranz E."/>
            <person name="Heidstra R."/>
            <person name="Miyata K."/>
            <person name="Fedorova E."/>
            <person name="Kohlen W."/>
            <person name="Bisseling T."/>
            <person name="Smit S."/>
            <person name="Geurts R."/>
        </authorList>
    </citation>
    <scope>NUCLEOTIDE SEQUENCE [LARGE SCALE GENOMIC DNA]</scope>
    <source>
        <strain evidence="2">cv. RG33-2</strain>
    </source>
</reference>
<keyword evidence="2" id="KW-1185">Reference proteome</keyword>
<protein>
    <submittedName>
        <fullName evidence="1">Uncharacterized protein</fullName>
    </submittedName>
</protein>
<name>A0A2P5ERC8_TREOI</name>
<sequence length="63" mass="6949">MQQLLASYSALGERRLSTLKRGNVGKYLLDIKERLKCSRLSHTDLCFKEMPHGGGGRGATVEA</sequence>
<accession>A0A2P5ERC8</accession>
<proteinExistence type="predicted"/>
<gene>
    <name evidence="1" type="ORF">TorRG33x02_161350</name>
</gene>
<dbReference type="Proteomes" id="UP000237000">
    <property type="component" value="Unassembled WGS sequence"/>
</dbReference>
<evidence type="ECO:0000313" key="2">
    <source>
        <dbReference type="Proteomes" id="UP000237000"/>
    </source>
</evidence>
<dbReference type="EMBL" id="JXTC01000109">
    <property type="protein sequence ID" value="PON88109.1"/>
    <property type="molecule type" value="Genomic_DNA"/>
</dbReference>
<evidence type="ECO:0000313" key="1">
    <source>
        <dbReference type="EMBL" id="PON88109.1"/>
    </source>
</evidence>
<comment type="caution">
    <text evidence="1">The sequence shown here is derived from an EMBL/GenBank/DDBJ whole genome shotgun (WGS) entry which is preliminary data.</text>
</comment>
<dbReference type="AlphaFoldDB" id="A0A2P5ERC8"/>
<dbReference type="InParanoid" id="A0A2P5ERC8"/>
<organism evidence="1 2">
    <name type="scientific">Trema orientale</name>
    <name type="common">Charcoal tree</name>
    <name type="synonym">Celtis orientalis</name>
    <dbReference type="NCBI Taxonomy" id="63057"/>
    <lineage>
        <taxon>Eukaryota</taxon>
        <taxon>Viridiplantae</taxon>
        <taxon>Streptophyta</taxon>
        <taxon>Embryophyta</taxon>
        <taxon>Tracheophyta</taxon>
        <taxon>Spermatophyta</taxon>
        <taxon>Magnoliopsida</taxon>
        <taxon>eudicotyledons</taxon>
        <taxon>Gunneridae</taxon>
        <taxon>Pentapetalae</taxon>
        <taxon>rosids</taxon>
        <taxon>fabids</taxon>
        <taxon>Rosales</taxon>
        <taxon>Cannabaceae</taxon>
        <taxon>Trema</taxon>
    </lineage>
</organism>